<dbReference type="Gene3D" id="3.60.40.10">
    <property type="entry name" value="PPM-type phosphatase domain"/>
    <property type="match status" value="1"/>
</dbReference>
<sequence length="1040" mass="116004">MWMFRVLVFVVLFFYTASIAIAENEKPLVIATSTGLHPFMGKDINGKPSGMLVDLWKLWAEKANRKIEFRIYNWQESIEAIKNGEADIHAGMFEGQERGKVIAFSGPIYDVSSSFYVRANSAINKIPSDGSSFILGVLSGSSHEERSASLYPHLKLASFQTPQELVKALLDSTVDIVTAEDGSFIHMTSVYGAKGKIKRLEVDRWVDDIHVGVLKTRADLLNLVEQGLRAISASDYSALEKRWLDQDVRVAFRSNGKPLSLTDSEKNWLSKQGKITVGIMENWVPFSFQSETGQRVGISASVFNIINKLLGNKLVLRPGEWKTLLNDVKDGKIDAVLDITPLPKREPFYHFTTPYLETRHAIFGRKTKGGAFAYPDVSTATIALERGFGNVQFYRDLYPDIKIIEVDDTLAALQFVAKGKAQYYIGNRIAGMFAANKGGIENLVTPIIAEDRASIPLNIGVRKDARILRDIFQKAIETITPEQMDNIITSSVGGNSSSVFAITDEERAWLNTKPKARIFIGSWQPYFYMENGQPKGLGYEYVRHILTALGVDYDTRHMTWAEGIENIKSLQAVDILPTAAFSEERAKYLNFTPDYTSSPMVIVSRKNSSVITDLDDLKGMTISVENEFIMHQRLRAERPDLNLATYPTTTKALEAVSLGQADAYVGNLAAAGYLIEKQGFGNLKIAAPTGYDVNSWGIAIRKDWPELTSLMSKYLAQMSDEEHSQLRKAALTVRFEHGIDWKTVIYWVTGLAIVLGSVIAVIVYWNRRLGSEVQERKKAQFELTGALDTISQSIDYASNIQKAILPNDAFLKEDLKDHFVIWEPRDVVGGDLYWYRRCEGGFILVLADCTGHGVPGAFMTMLATGALDRALREQKNGDPAILLSYMHRSIQYSLGQDQKDGASDDGLELGICKIEADTGDLTFAGARFSLFKVTEQECEEIKGDKKGIGYRGIASDQTFTNQPVVTDIDATFVMTSDGITDQIGGERRRGFGKKRLKKLLLSAQGYKLEKQKGLILDAFNEHQGDEQRRDDVSMIGFKVR</sequence>
<keyword evidence="2" id="KW-1133">Transmembrane helix</keyword>
<dbReference type="SMART" id="SM00331">
    <property type="entry name" value="PP2C_SIG"/>
    <property type="match status" value="1"/>
</dbReference>
<name>A0A1C3RH95_9PROT</name>
<keyword evidence="6" id="KW-1185">Reference proteome</keyword>
<dbReference type="STRING" id="1867952.MTBPR1_230001"/>
<protein>
    <submittedName>
        <fullName evidence="5">Uncharacterized protein</fullName>
    </submittedName>
</protein>
<keyword evidence="2" id="KW-0472">Membrane</keyword>
<feature type="domain" description="Solute-binding protein family 3/N-terminal" evidence="3">
    <location>
        <begin position="27"/>
        <end position="247"/>
    </location>
</feature>
<dbReference type="InterPro" id="IPR036457">
    <property type="entry name" value="PPM-type-like_dom_sf"/>
</dbReference>
<feature type="transmembrane region" description="Helical" evidence="2">
    <location>
        <begin position="744"/>
        <end position="766"/>
    </location>
</feature>
<dbReference type="Gene3D" id="3.40.190.10">
    <property type="entry name" value="Periplasmic binding protein-like II"/>
    <property type="match status" value="6"/>
</dbReference>
<evidence type="ECO:0000313" key="6">
    <source>
        <dbReference type="Proteomes" id="UP000231658"/>
    </source>
</evidence>
<gene>
    <name evidence="5" type="ORF">MTBPR1_230001</name>
</gene>
<dbReference type="SUPFAM" id="SSF53850">
    <property type="entry name" value="Periplasmic binding protein-like II"/>
    <property type="match status" value="3"/>
</dbReference>
<dbReference type="CDD" id="cd01007">
    <property type="entry name" value="PBP2_BvgS_HisK_like"/>
    <property type="match status" value="2"/>
</dbReference>
<feature type="domain" description="Solute-binding protein family 3/N-terminal" evidence="3">
    <location>
        <begin position="274"/>
        <end position="491"/>
    </location>
</feature>
<dbReference type="OrthoDB" id="7248418at2"/>
<feature type="domain" description="Solute-binding protein family 3/N-terminal" evidence="3">
    <location>
        <begin position="515"/>
        <end position="734"/>
    </location>
</feature>
<dbReference type="Pfam" id="PF00497">
    <property type="entry name" value="SBP_bac_3"/>
    <property type="match status" value="3"/>
</dbReference>
<evidence type="ECO:0000259" key="4">
    <source>
        <dbReference type="SMART" id="SM00331"/>
    </source>
</evidence>
<dbReference type="Pfam" id="PF07228">
    <property type="entry name" value="SpoIIE"/>
    <property type="match status" value="1"/>
</dbReference>
<keyword evidence="2" id="KW-0812">Transmembrane</keyword>
<proteinExistence type="predicted"/>
<dbReference type="Proteomes" id="UP000231658">
    <property type="component" value="Unassembled WGS sequence"/>
</dbReference>
<dbReference type="EMBL" id="FLYE01000016">
    <property type="protein sequence ID" value="SCA56582.1"/>
    <property type="molecule type" value="Genomic_DNA"/>
</dbReference>
<keyword evidence="1" id="KW-0732">Signal</keyword>
<dbReference type="RefSeq" id="WP_069188682.1">
    <property type="nucleotide sequence ID" value="NZ_FLYE01000016.1"/>
</dbReference>
<reference evidence="5 6" key="1">
    <citation type="submission" date="2016-07" db="EMBL/GenBank/DDBJ databases">
        <authorList>
            <person name="Lefevre C.T."/>
        </authorList>
    </citation>
    <scope>NUCLEOTIDE SEQUENCE [LARGE SCALE GENOMIC DNA]</scope>
    <source>
        <strain evidence="5">PR1</strain>
    </source>
</reference>
<dbReference type="SMART" id="SM00062">
    <property type="entry name" value="PBPb"/>
    <property type="match status" value="3"/>
</dbReference>
<dbReference type="PANTHER" id="PTHR35936">
    <property type="entry name" value="MEMBRANE-BOUND LYTIC MUREIN TRANSGLYCOSYLASE F"/>
    <property type="match status" value="1"/>
</dbReference>
<organism evidence="5 6">
    <name type="scientific">Candidatus Terasakiella magnetica</name>
    <dbReference type="NCBI Taxonomy" id="1867952"/>
    <lineage>
        <taxon>Bacteria</taxon>
        <taxon>Pseudomonadati</taxon>
        <taxon>Pseudomonadota</taxon>
        <taxon>Alphaproteobacteria</taxon>
        <taxon>Rhodospirillales</taxon>
        <taxon>Terasakiellaceae</taxon>
        <taxon>Terasakiella</taxon>
    </lineage>
</organism>
<accession>A0A1C3RH95</accession>
<dbReference type="InterPro" id="IPR001638">
    <property type="entry name" value="Solute-binding_3/MltF_N"/>
</dbReference>
<evidence type="ECO:0000259" key="3">
    <source>
        <dbReference type="SMART" id="SM00062"/>
    </source>
</evidence>
<evidence type="ECO:0000256" key="1">
    <source>
        <dbReference type="ARBA" id="ARBA00022729"/>
    </source>
</evidence>
<evidence type="ECO:0000256" key="2">
    <source>
        <dbReference type="SAM" id="Phobius"/>
    </source>
</evidence>
<evidence type="ECO:0000313" key="5">
    <source>
        <dbReference type="EMBL" id="SCA56582.1"/>
    </source>
</evidence>
<feature type="domain" description="PPM-type phosphatase" evidence="4">
    <location>
        <begin position="811"/>
        <end position="1039"/>
    </location>
</feature>
<dbReference type="InterPro" id="IPR001932">
    <property type="entry name" value="PPM-type_phosphatase-like_dom"/>
</dbReference>
<dbReference type="AlphaFoldDB" id="A0A1C3RH95"/>